<dbReference type="EMBL" id="JHEH01000001">
    <property type="protein sequence ID" value="KEP71527.1"/>
    <property type="molecule type" value="Genomic_DNA"/>
</dbReference>
<evidence type="ECO:0000256" key="4">
    <source>
        <dbReference type="PROSITE-ProRule" id="PRU01161"/>
    </source>
</evidence>
<keyword evidence="2 4" id="KW-0442">Lipid degradation</keyword>
<evidence type="ECO:0000259" key="5">
    <source>
        <dbReference type="PROSITE" id="PS51635"/>
    </source>
</evidence>
<feature type="active site" description="Nucleophile" evidence="4">
    <location>
        <position position="42"/>
    </location>
</feature>
<sequence>MQTKQINLALQGGGAHGAFTWGVLDRFLDENWLEYLAISGTSAGALNGAAFKAGWVRGGRQGAREELDRLWGQVSETADMRIERYIPPQLPGTQALFRWFEAFTPAAFLDNVTRLVSPYDTGPFYVNPLRSVVEKFNYSDVCAAAQPALFVSATNVRTGKVRVFSGGEITVDAILASACLPEIFRAVEIEDPSTGETEAYWDGGFTGNPPLFPLFAPEYPRDVVVVNINPLLRERIPQTPSQIEERINEISFNTSLLRELRAINFVRRLLSEGRIPEGSMKDVLIHMIGDDEIMTELSAASKIVPEHGQLQRLKRAGQKAADHWLETHADKIGISASTDLQELFD</sequence>
<proteinExistence type="predicted"/>
<keyword evidence="7" id="KW-1185">Reference proteome</keyword>
<keyword evidence="3 4" id="KW-0443">Lipid metabolism</keyword>
<dbReference type="Proteomes" id="UP000027725">
    <property type="component" value="Unassembled WGS sequence"/>
</dbReference>
<reference evidence="6 7" key="1">
    <citation type="submission" date="2014-03" db="EMBL/GenBank/DDBJ databases">
        <title>The draft genome sequence of Thioclava dalianensis DLFJ1-1.</title>
        <authorList>
            <person name="Lai Q."/>
            <person name="Shao Z."/>
        </authorList>
    </citation>
    <scope>NUCLEOTIDE SEQUENCE [LARGE SCALE GENOMIC DNA]</scope>
    <source>
        <strain evidence="6 7">DLFJ1-1</strain>
    </source>
</reference>
<evidence type="ECO:0000313" key="7">
    <source>
        <dbReference type="Proteomes" id="UP000027725"/>
    </source>
</evidence>
<feature type="short sequence motif" description="DGA/G" evidence="4">
    <location>
        <begin position="202"/>
        <end position="204"/>
    </location>
</feature>
<dbReference type="GO" id="GO:0016042">
    <property type="term" value="P:lipid catabolic process"/>
    <property type="evidence" value="ECO:0007669"/>
    <property type="project" value="UniProtKB-UniRule"/>
</dbReference>
<protein>
    <submittedName>
        <fullName evidence="6">Patatin</fullName>
    </submittedName>
</protein>
<name>A0A074UA02_9RHOB</name>
<dbReference type="PANTHER" id="PTHR14226">
    <property type="entry name" value="NEUROPATHY TARGET ESTERASE/SWISS CHEESE D.MELANOGASTER"/>
    <property type="match status" value="1"/>
</dbReference>
<feature type="domain" description="PNPLA" evidence="5">
    <location>
        <begin position="8"/>
        <end position="215"/>
    </location>
</feature>
<dbReference type="Pfam" id="PF01734">
    <property type="entry name" value="Patatin"/>
    <property type="match status" value="1"/>
</dbReference>
<feature type="short sequence motif" description="GXSXG" evidence="4">
    <location>
        <begin position="40"/>
        <end position="44"/>
    </location>
</feature>
<evidence type="ECO:0000256" key="3">
    <source>
        <dbReference type="ARBA" id="ARBA00023098"/>
    </source>
</evidence>
<evidence type="ECO:0000256" key="2">
    <source>
        <dbReference type="ARBA" id="ARBA00022963"/>
    </source>
</evidence>
<accession>A0A074UA02</accession>
<dbReference type="Gene3D" id="3.40.1090.10">
    <property type="entry name" value="Cytosolic phospholipase A2 catalytic domain"/>
    <property type="match status" value="2"/>
</dbReference>
<dbReference type="AlphaFoldDB" id="A0A074UA02"/>
<dbReference type="RefSeq" id="WP_038060844.1">
    <property type="nucleotide sequence ID" value="NZ_FOVB01000005.1"/>
</dbReference>
<evidence type="ECO:0000256" key="1">
    <source>
        <dbReference type="ARBA" id="ARBA00022801"/>
    </source>
</evidence>
<feature type="active site" description="Proton acceptor" evidence="4">
    <location>
        <position position="202"/>
    </location>
</feature>
<comment type="caution">
    <text evidence="6">The sequence shown here is derived from an EMBL/GenBank/DDBJ whole genome shotgun (WGS) entry which is preliminary data.</text>
</comment>
<dbReference type="STRING" id="1185766.SAMN05216224_105287"/>
<gene>
    <name evidence="6" type="ORF">DL1_00485</name>
</gene>
<dbReference type="InterPro" id="IPR016035">
    <property type="entry name" value="Acyl_Trfase/lysoPLipase"/>
</dbReference>
<dbReference type="PANTHER" id="PTHR14226:SF78">
    <property type="entry name" value="SLR0060 PROTEIN"/>
    <property type="match status" value="1"/>
</dbReference>
<dbReference type="InterPro" id="IPR050301">
    <property type="entry name" value="NTE"/>
</dbReference>
<dbReference type="GO" id="GO:0016787">
    <property type="term" value="F:hydrolase activity"/>
    <property type="evidence" value="ECO:0007669"/>
    <property type="project" value="UniProtKB-UniRule"/>
</dbReference>
<evidence type="ECO:0000313" key="6">
    <source>
        <dbReference type="EMBL" id="KEP71527.1"/>
    </source>
</evidence>
<dbReference type="PROSITE" id="PS51635">
    <property type="entry name" value="PNPLA"/>
    <property type="match status" value="1"/>
</dbReference>
<dbReference type="eggNOG" id="COG1752">
    <property type="taxonomic scope" value="Bacteria"/>
</dbReference>
<feature type="short sequence motif" description="GXGXXG" evidence="4">
    <location>
        <begin position="12"/>
        <end position="17"/>
    </location>
</feature>
<organism evidence="6 7">
    <name type="scientific">Thioclava dalianensis</name>
    <dbReference type="NCBI Taxonomy" id="1185766"/>
    <lineage>
        <taxon>Bacteria</taxon>
        <taxon>Pseudomonadati</taxon>
        <taxon>Pseudomonadota</taxon>
        <taxon>Alphaproteobacteria</taxon>
        <taxon>Rhodobacterales</taxon>
        <taxon>Paracoccaceae</taxon>
        <taxon>Thioclava</taxon>
    </lineage>
</organism>
<keyword evidence="1 4" id="KW-0378">Hydrolase</keyword>
<dbReference type="InterPro" id="IPR002641">
    <property type="entry name" value="PNPLA_dom"/>
</dbReference>
<dbReference type="SUPFAM" id="SSF52151">
    <property type="entry name" value="FabD/lysophospholipase-like"/>
    <property type="match status" value="1"/>
</dbReference>
<dbReference type="OrthoDB" id="9807112at2"/>